<dbReference type="InterPro" id="IPR019587">
    <property type="entry name" value="Polyketide_cyclase/dehydratase"/>
</dbReference>
<keyword evidence="2" id="KW-1185">Reference proteome</keyword>
<sequence length="143" mass="15394">MRRPVDEVFDYLADVTNEVHWRRSVVESSYTTDGPLAVGRQGLTGVAMGDKRVSMGWTVVDHVPGRHVRWQLTDGPWRGGGSYTVDAAPDGAAVTAALEVRLAGASRLLEPVLGIMLGRGLRQDLDRLGTVLEGQPQRGSASS</sequence>
<evidence type="ECO:0000313" key="1">
    <source>
        <dbReference type="EMBL" id="TQM96826.1"/>
    </source>
</evidence>
<evidence type="ECO:0000313" key="2">
    <source>
        <dbReference type="Proteomes" id="UP000315133"/>
    </source>
</evidence>
<dbReference type="Gene3D" id="3.30.530.20">
    <property type="match status" value="1"/>
</dbReference>
<dbReference type="Pfam" id="PF10604">
    <property type="entry name" value="Polyketide_cyc2"/>
    <property type="match status" value="1"/>
</dbReference>
<dbReference type="RefSeq" id="WP_170233581.1">
    <property type="nucleotide sequence ID" value="NZ_BAAAIL010000004.1"/>
</dbReference>
<dbReference type="InterPro" id="IPR023393">
    <property type="entry name" value="START-like_dom_sf"/>
</dbReference>
<organism evidence="1 2">
    <name type="scientific">Ornithinimicrobium humiphilum</name>
    <dbReference type="NCBI Taxonomy" id="125288"/>
    <lineage>
        <taxon>Bacteria</taxon>
        <taxon>Bacillati</taxon>
        <taxon>Actinomycetota</taxon>
        <taxon>Actinomycetes</taxon>
        <taxon>Micrococcales</taxon>
        <taxon>Ornithinimicrobiaceae</taxon>
        <taxon>Ornithinimicrobium</taxon>
    </lineage>
</organism>
<dbReference type="EMBL" id="VFPU01000001">
    <property type="protein sequence ID" value="TQM96826.1"/>
    <property type="molecule type" value="Genomic_DNA"/>
</dbReference>
<protein>
    <submittedName>
        <fullName evidence="1">Polyketide cyclase/dehydrase/lipid transport protein</fullName>
    </submittedName>
</protein>
<reference evidence="1 2" key="1">
    <citation type="submission" date="2019-06" db="EMBL/GenBank/DDBJ databases">
        <title>Sequencing the genomes of 1000 actinobacteria strains.</title>
        <authorList>
            <person name="Klenk H.-P."/>
        </authorList>
    </citation>
    <scope>NUCLEOTIDE SEQUENCE [LARGE SCALE GENOMIC DNA]</scope>
    <source>
        <strain evidence="1 2">DSM 12362</strain>
    </source>
</reference>
<accession>A0A543KP21</accession>
<dbReference type="AlphaFoldDB" id="A0A543KP21"/>
<gene>
    <name evidence="1" type="ORF">FB476_1718</name>
</gene>
<proteinExistence type="predicted"/>
<dbReference type="SUPFAM" id="SSF55961">
    <property type="entry name" value="Bet v1-like"/>
    <property type="match status" value="1"/>
</dbReference>
<comment type="caution">
    <text evidence="1">The sequence shown here is derived from an EMBL/GenBank/DDBJ whole genome shotgun (WGS) entry which is preliminary data.</text>
</comment>
<name>A0A543KP21_9MICO</name>
<dbReference type="Proteomes" id="UP000315133">
    <property type="component" value="Unassembled WGS sequence"/>
</dbReference>